<dbReference type="PANTHER" id="PTHR11365:SF2">
    <property type="entry name" value="5-OXOPROLINASE"/>
    <property type="match status" value="1"/>
</dbReference>
<dbReference type="Proteomes" id="UP001302978">
    <property type="component" value="Chromosome"/>
</dbReference>
<dbReference type="PANTHER" id="PTHR11365">
    <property type="entry name" value="5-OXOPROLINASE RELATED"/>
    <property type="match status" value="1"/>
</dbReference>
<feature type="region of interest" description="Disordered" evidence="1">
    <location>
        <begin position="644"/>
        <end position="666"/>
    </location>
</feature>
<feature type="domain" description="Hydantoinase/oxoprolinase N-terminal" evidence="3">
    <location>
        <begin position="5"/>
        <end position="159"/>
    </location>
</feature>
<protein>
    <recommendedName>
        <fullName evidence="6">Hydantoinase</fullName>
    </recommendedName>
</protein>
<dbReference type="InterPro" id="IPR043129">
    <property type="entry name" value="ATPase_NBD"/>
</dbReference>
<dbReference type="KEGG" id="mehf:MmiHf6_10860"/>
<proteinExistence type="predicted"/>
<dbReference type="Pfam" id="PF05378">
    <property type="entry name" value="Hydant_A_N"/>
    <property type="match status" value="1"/>
</dbReference>
<feature type="domain" description="Hydantoinase A/oxoprolinase" evidence="2">
    <location>
        <begin position="180"/>
        <end position="420"/>
    </location>
</feature>
<evidence type="ECO:0000259" key="2">
    <source>
        <dbReference type="Pfam" id="PF01968"/>
    </source>
</evidence>
<dbReference type="GO" id="GO:0017168">
    <property type="term" value="F:5-oxoprolinase (ATP-hydrolyzing) activity"/>
    <property type="evidence" value="ECO:0007669"/>
    <property type="project" value="TreeGrafter"/>
</dbReference>
<dbReference type="InterPro" id="IPR002821">
    <property type="entry name" value="Hydantoinase_A"/>
</dbReference>
<evidence type="ECO:0008006" key="6">
    <source>
        <dbReference type="Google" id="ProtNLM"/>
    </source>
</evidence>
<dbReference type="GO" id="GO:0006749">
    <property type="term" value="P:glutathione metabolic process"/>
    <property type="evidence" value="ECO:0007669"/>
    <property type="project" value="TreeGrafter"/>
</dbReference>
<dbReference type="AlphaFoldDB" id="A0AA96UZX9"/>
<keyword evidence="5" id="KW-1185">Reference proteome</keyword>
<dbReference type="SUPFAM" id="SSF53067">
    <property type="entry name" value="Actin-like ATPase domain"/>
    <property type="match status" value="1"/>
</dbReference>
<gene>
    <name evidence="4" type="ORF">MmiHf6_10860</name>
</gene>
<evidence type="ECO:0000313" key="5">
    <source>
        <dbReference type="Proteomes" id="UP001302978"/>
    </source>
</evidence>
<evidence type="ECO:0000256" key="1">
    <source>
        <dbReference type="SAM" id="MobiDB-lite"/>
    </source>
</evidence>
<dbReference type="Pfam" id="PF01968">
    <property type="entry name" value="Hydantoinase_A"/>
    <property type="match status" value="1"/>
</dbReference>
<dbReference type="GeneID" id="85195649"/>
<dbReference type="RefSeq" id="WP_316556926.1">
    <property type="nucleotide sequence ID" value="NZ_CP131059.1"/>
</dbReference>
<name>A0AA96UZX9_9EURY</name>
<dbReference type="EMBL" id="CP131059">
    <property type="protein sequence ID" value="WNY23771.1"/>
    <property type="molecule type" value="Genomic_DNA"/>
</dbReference>
<dbReference type="InterPro" id="IPR045079">
    <property type="entry name" value="Oxoprolinase-like"/>
</dbReference>
<organism evidence="4 5">
    <name type="scientific">Methanimicrococcus hongohii</name>
    <dbReference type="NCBI Taxonomy" id="3028295"/>
    <lineage>
        <taxon>Archaea</taxon>
        <taxon>Methanobacteriati</taxon>
        <taxon>Methanobacteriota</taxon>
        <taxon>Stenosarchaea group</taxon>
        <taxon>Methanomicrobia</taxon>
        <taxon>Methanosarcinales</taxon>
        <taxon>Methanosarcinaceae</taxon>
        <taxon>Methanimicrococcus</taxon>
    </lineage>
</organism>
<evidence type="ECO:0000313" key="4">
    <source>
        <dbReference type="EMBL" id="WNY23771.1"/>
    </source>
</evidence>
<dbReference type="InterPro" id="IPR008040">
    <property type="entry name" value="Hydant_A_N"/>
</dbReference>
<accession>A0AA96UZX9</accession>
<feature type="compositionally biased region" description="Basic and acidic residues" evidence="1">
    <location>
        <begin position="646"/>
        <end position="666"/>
    </location>
</feature>
<reference evidence="4 5" key="1">
    <citation type="submission" date="2023-07" db="EMBL/GenBank/DDBJ databases">
        <title>Closed genoem sequence of Methanomicrococcus sp. Hf6.</title>
        <authorList>
            <person name="Poehlein A."/>
            <person name="Protasov E."/>
            <person name="Platt K."/>
            <person name="Reeh H."/>
            <person name="Daniel R."/>
            <person name="Brune A."/>
        </authorList>
    </citation>
    <scope>NUCLEOTIDE SEQUENCE [LARGE SCALE GENOMIC DNA]</scope>
    <source>
        <strain evidence="4 5">Hf6</strain>
    </source>
</reference>
<dbReference type="GO" id="GO:0005829">
    <property type="term" value="C:cytosol"/>
    <property type="evidence" value="ECO:0007669"/>
    <property type="project" value="TreeGrafter"/>
</dbReference>
<sequence>MKLGLGIDTGGTYTDAVLMDLETGSIIEKSKSLTTHSNLVTGITKSIEGLSESHFKDVKFTSVSTTLATNTTLEGKGYPCGLILIGYSISGDLPVSDVLEIRGGHDADGNELDDPMKDLKELREFIRETKGSVASYAVSSFFSVRNPEHELLIKEKIAELTDQPVVCGHELSRALGVYERTLTAVLNAQLIPVTNQFVRSVLSVMEDKNIDSNLMIMKCDGSLVNIEEALLRPVESIFSGPASSLVGASHLTGDKTCVTIDVGGTSTDISMIVDGIPNISDTGATVGGWKTMVRAIQMTTSALGGDSHVWVCQGMNIGPRRVIPISLAAVEFPELVEKMKSMEIPSERVLDSVVQGTAFFSKLPYSSRLSDISLSNYEQAVLDAISDVDETPSTIYDIANKLGDHPLMFTKILDSLVLKRCVSQIGFTPTDALHVLGKYSNWNSEAAELGAKILADYLTLSPEEFCRRVQLSVSEKMAADLISFFAPYLKPEDVNRLVLNSPFTKFKITTPVILIGAPVRAYYEDFCNLLDAEVVLPDFYDVGNAVGALVGDVIFRTNVLIRPKSIGSLAYVAFDDTGRYEYETSEEAVSKSEEKIRELIQTHMTKYGLPDSSVKIDIKREDIQAGFSTENPLEIKLFGIGVGTPRKTDTDSPKRPSSETAESVHL</sequence>
<evidence type="ECO:0000259" key="3">
    <source>
        <dbReference type="Pfam" id="PF05378"/>
    </source>
</evidence>